<keyword evidence="2" id="KW-1185">Reference proteome</keyword>
<comment type="caution">
    <text evidence="1">The sequence shown here is derived from an EMBL/GenBank/DDBJ whole genome shotgun (WGS) entry which is preliminary data.</text>
</comment>
<dbReference type="Proteomes" id="UP000585474">
    <property type="component" value="Unassembled WGS sequence"/>
</dbReference>
<sequence length="60" mass="6473">MEESNKLPPPWPAAPSCYSAAALGQLEYPSLVHLAPPLLGCFTKNSGHFPSLKNSKDNSY</sequence>
<name>A0A7J0DR12_9ERIC</name>
<reference evidence="2" key="1">
    <citation type="submission" date="2019-07" db="EMBL/GenBank/DDBJ databases">
        <title>De Novo Assembly of kiwifruit Actinidia rufa.</title>
        <authorList>
            <person name="Sugita-Konishi S."/>
            <person name="Sato K."/>
            <person name="Mori E."/>
            <person name="Abe Y."/>
            <person name="Kisaki G."/>
            <person name="Hamano K."/>
            <person name="Suezawa K."/>
            <person name="Otani M."/>
            <person name="Fukuda T."/>
            <person name="Manabe T."/>
            <person name="Gomi K."/>
            <person name="Tabuchi M."/>
            <person name="Akimitsu K."/>
            <person name="Kataoka I."/>
        </authorList>
    </citation>
    <scope>NUCLEOTIDE SEQUENCE [LARGE SCALE GENOMIC DNA]</scope>
    <source>
        <strain evidence="2">cv. Fuchu</strain>
    </source>
</reference>
<dbReference type="EMBL" id="BJWL01000357">
    <property type="protein sequence ID" value="GFS40676.1"/>
    <property type="molecule type" value="Genomic_DNA"/>
</dbReference>
<dbReference type="AlphaFoldDB" id="A0A7J0DR12"/>
<protein>
    <submittedName>
        <fullName evidence="1">Uncharacterized protein</fullName>
    </submittedName>
</protein>
<gene>
    <name evidence="1" type="ORF">Acr_00g0069790</name>
</gene>
<proteinExistence type="predicted"/>
<organism evidence="1 2">
    <name type="scientific">Actinidia rufa</name>
    <dbReference type="NCBI Taxonomy" id="165716"/>
    <lineage>
        <taxon>Eukaryota</taxon>
        <taxon>Viridiplantae</taxon>
        <taxon>Streptophyta</taxon>
        <taxon>Embryophyta</taxon>
        <taxon>Tracheophyta</taxon>
        <taxon>Spermatophyta</taxon>
        <taxon>Magnoliopsida</taxon>
        <taxon>eudicotyledons</taxon>
        <taxon>Gunneridae</taxon>
        <taxon>Pentapetalae</taxon>
        <taxon>asterids</taxon>
        <taxon>Ericales</taxon>
        <taxon>Actinidiaceae</taxon>
        <taxon>Actinidia</taxon>
    </lineage>
</organism>
<evidence type="ECO:0000313" key="1">
    <source>
        <dbReference type="EMBL" id="GFS40676.1"/>
    </source>
</evidence>
<accession>A0A7J0DR12</accession>
<evidence type="ECO:0000313" key="2">
    <source>
        <dbReference type="Proteomes" id="UP000585474"/>
    </source>
</evidence>